<dbReference type="InterPro" id="IPR007963">
    <property type="entry name" value="Peptidase_M61_catalytic"/>
</dbReference>
<dbReference type="InterPro" id="IPR027268">
    <property type="entry name" value="Peptidase_M4/M1_CTD_sf"/>
</dbReference>
<dbReference type="InterPro" id="IPR040756">
    <property type="entry name" value="Peptidase_M61_N"/>
</dbReference>
<evidence type="ECO:0000259" key="3">
    <source>
        <dbReference type="SMART" id="SM00228"/>
    </source>
</evidence>
<dbReference type="PIRSF" id="PIRSF016493">
    <property type="entry name" value="Glycyl_aminpptds"/>
    <property type="match status" value="1"/>
</dbReference>
<feature type="chain" id="PRO_5032721795" evidence="2">
    <location>
        <begin position="29"/>
        <end position="651"/>
    </location>
</feature>
<reference evidence="4 5" key="1">
    <citation type="submission" date="2019-12" db="EMBL/GenBank/DDBJ databases">
        <title>Genomic-based taxomic classification of the family Erythrobacteraceae.</title>
        <authorList>
            <person name="Xu L."/>
        </authorList>
    </citation>
    <scope>NUCLEOTIDE SEQUENCE [LARGE SCALE GENOMIC DNA]</scope>
    <source>
        <strain evidence="4 5">MCCC 1A09965</strain>
    </source>
</reference>
<protein>
    <submittedName>
        <fullName evidence="4">Peptidase M61</fullName>
    </submittedName>
</protein>
<keyword evidence="5" id="KW-1185">Reference proteome</keyword>
<dbReference type="EMBL" id="WTYN01000001">
    <property type="protein sequence ID" value="MXO62862.1"/>
    <property type="molecule type" value="Genomic_DNA"/>
</dbReference>
<dbReference type="OrthoDB" id="9778516at2"/>
<dbReference type="Gene3D" id="2.60.40.3650">
    <property type="match status" value="1"/>
</dbReference>
<dbReference type="SMART" id="SM00228">
    <property type="entry name" value="PDZ"/>
    <property type="match status" value="1"/>
</dbReference>
<dbReference type="Gene3D" id="2.30.42.10">
    <property type="match status" value="1"/>
</dbReference>
<dbReference type="Pfam" id="PF17899">
    <property type="entry name" value="Peptidase_M61_N"/>
    <property type="match status" value="1"/>
</dbReference>
<dbReference type="SUPFAM" id="SSF50156">
    <property type="entry name" value="PDZ domain-like"/>
    <property type="match status" value="1"/>
</dbReference>
<dbReference type="InterPro" id="IPR036034">
    <property type="entry name" value="PDZ_sf"/>
</dbReference>
<dbReference type="Proteomes" id="UP000445582">
    <property type="component" value="Unassembled WGS sequence"/>
</dbReference>
<evidence type="ECO:0000313" key="5">
    <source>
        <dbReference type="Proteomes" id="UP000445582"/>
    </source>
</evidence>
<dbReference type="InterPro" id="IPR024191">
    <property type="entry name" value="Peptidase_M61"/>
</dbReference>
<dbReference type="InterPro" id="IPR001478">
    <property type="entry name" value="PDZ"/>
</dbReference>
<proteinExistence type="predicted"/>
<dbReference type="Gene3D" id="1.10.390.10">
    <property type="entry name" value="Neutral Protease Domain 2"/>
    <property type="match status" value="1"/>
</dbReference>
<comment type="caution">
    <text evidence="4">The sequence shown here is derived from an EMBL/GenBank/DDBJ whole genome shotgun (WGS) entry which is preliminary data.</text>
</comment>
<evidence type="ECO:0000313" key="4">
    <source>
        <dbReference type="EMBL" id="MXO62862.1"/>
    </source>
</evidence>
<feature type="domain" description="PDZ" evidence="3">
    <location>
        <begin position="548"/>
        <end position="614"/>
    </location>
</feature>
<name>A0A844YFZ1_9SPHN</name>
<evidence type="ECO:0000256" key="2">
    <source>
        <dbReference type="SAM" id="SignalP"/>
    </source>
</evidence>
<feature type="region of interest" description="Disordered" evidence="1">
    <location>
        <begin position="33"/>
        <end position="55"/>
    </location>
</feature>
<gene>
    <name evidence="4" type="ORF">GRI48_07560</name>
</gene>
<organism evidence="4 5">
    <name type="scientific">Qipengyuania oceanensis</name>
    <dbReference type="NCBI Taxonomy" id="1463597"/>
    <lineage>
        <taxon>Bacteria</taxon>
        <taxon>Pseudomonadati</taxon>
        <taxon>Pseudomonadota</taxon>
        <taxon>Alphaproteobacteria</taxon>
        <taxon>Sphingomonadales</taxon>
        <taxon>Erythrobacteraceae</taxon>
        <taxon>Qipengyuania</taxon>
    </lineage>
</organism>
<dbReference type="RefSeq" id="WP_160673519.1">
    <property type="nucleotide sequence ID" value="NZ_WTYN01000001.1"/>
</dbReference>
<evidence type="ECO:0000256" key="1">
    <source>
        <dbReference type="SAM" id="MobiDB-lite"/>
    </source>
</evidence>
<dbReference type="AlphaFoldDB" id="A0A844YFZ1"/>
<sequence length="651" mass="71832">MNPHSKKRPFAASVALLLATALAAPAMAQDVNRSSPQVVPEEASNLPPTLDAPYPGGTMQLEVDASDTRTRAFRIKQTIPVAAGTSELTLVYPKWLPGNHSATGKISELGGIRFLVDGKPVSWARDPVEVHAFHLDLPAGASEVVAEMVFTSALESSDGRIMMTDALLNMQFEKVSLYPAGHYVRRIKVEPSLKLPQGWTAASAMDGQSQSGQWVRWAETDYETLVDSPVFAGEHHKSFDLGHNVDLELFGDNAKDIETKPEQIAAHRKLVNEALAAFGAFHFDHYDFLLAASDEIGGIGLEHHRSSENQLAANAFTDWEGQEFDRDLLPHEMSHSWVGKFRRPEKLWTPDYHRPMQDNLLWVYEGQDMFWGLVLAARSGLQSPEIVRGALANYAGIFTAQPGREFRSVEDTTFEPIMSGRKSRPFPSLLRNEDYYIEGALVWLEADQIIRKGTSGRKGLDDFAKAFFGIKPGDWGVVTFDFDEVVSTLNGVYAYDWANFLDTRFRQPNQPAPLKGFEMAGYTLAWTEEENPYLKQAYAGSGSVNLFYSLGINVNKSGKVTSTLWEGPAFKAGLVNGAEIVAVNGKAFSADRIKEVVSATKDGGKVELIVKRGDEFETIAIPYTGGLRYPQLVKTAKGEAGLDRLLAPRTK</sequence>
<keyword evidence="2" id="KW-0732">Signal</keyword>
<accession>A0A844YFZ1</accession>
<feature type="signal peptide" evidence="2">
    <location>
        <begin position="1"/>
        <end position="28"/>
    </location>
</feature>
<dbReference type="Pfam" id="PF05299">
    <property type="entry name" value="Peptidase_M61"/>
    <property type="match status" value="1"/>
</dbReference>